<dbReference type="PANTHER" id="PTHR38011">
    <property type="entry name" value="DIHYDROFOLATE REDUCTASE FAMILY PROTEIN (AFU_ORTHOLOGUE AFUA_8G06820)"/>
    <property type="match status" value="1"/>
</dbReference>
<evidence type="ECO:0000259" key="4">
    <source>
        <dbReference type="Pfam" id="PF01872"/>
    </source>
</evidence>
<evidence type="ECO:0000313" key="8">
    <source>
        <dbReference type="Proteomes" id="UP000193928"/>
    </source>
</evidence>
<organism evidence="5 7">
    <name type="scientific">Mycobacterium gordonae</name>
    <dbReference type="NCBI Taxonomy" id="1778"/>
    <lineage>
        <taxon>Bacteria</taxon>
        <taxon>Bacillati</taxon>
        <taxon>Actinomycetota</taxon>
        <taxon>Actinomycetes</taxon>
        <taxon>Mycobacteriales</taxon>
        <taxon>Mycobacteriaceae</taxon>
        <taxon>Mycobacterium</taxon>
    </lineage>
</organism>
<dbReference type="Proteomes" id="UP000093757">
    <property type="component" value="Unassembled WGS sequence"/>
</dbReference>
<dbReference type="RefSeq" id="WP_065137203.1">
    <property type="nucleotide sequence ID" value="NZ_JACKSU010000020.1"/>
</dbReference>
<comment type="caution">
    <text evidence="5">The sequence shown here is derived from an EMBL/GenBank/DDBJ whole genome shotgun (WGS) entry which is preliminary data.</text>
</comment>
<feature type="domain" description="Bacterial bifunctional deaminase-reductase C-terminal" evidence="4">
    <location>
        <begin position="45"/>
        <end position="256"/>
    </location>
</feature>
<dbReference type="OrthoDB" id="5243299at2"/>
<dbReference type="SUPFAM" id="SSF53597">
    <property type="entry name" value="Dihydrofolate reductase-like"/>
    <property type="match status" value="1"/>
</dbReference>
<dbReference type="InterPro" id="IPR024072">
    <property type="entry name" value="DHFR-like_dom_sf"/>
</dbReference>
<evidence type="ECO:0000256" key="3">
    <source>
        <dbReference type="ARBA" id="ARBA00023002"/>
    </source>
</evidence>
<dbReference type="GO" id="GO:0009231">
    <property type="term" value="P:riboflavin biosynthetic process"/>
    <property type="evidence" value="ECO:0007669"/>
    <property type="project" value="InterPro"/>
</dbReference>
<dbReference type="InterPro" id="IPR050765">
    <property type="entry name" value="Riboflavin_Biosynth_HTPR"/>
</dbReference>
<reference evidence="6 8" key="1">
    <citation type="submission" date="2016-01" db="EMBL/GenBank/DDBJ databases">
        <title>The new phylogeny of the genus Mycobacterium.</title>
        <authorList>
            <person name="Tarcisio F."/>
            <person name="Conor M."/>
            <person name="Antonella G."/>
            <person name="Elisabetta G."/>
            <person name="Giulia F.S."/>
            <person name="Sara T."/>
            <person name="Anna F."/>
            <person name="Clotilde B."/>
            <person name="Roberto B."/>
            <person name="Veronica D.S."/>
            <person name="Fabio R."/>
            <person name="Monica P."/>
            <person name="Olivier J."/>
            <person name="Enrico T."/>
            <person name="Nicola S."/>
        </authorList>
    </citation>
    <scope>NUCLEOTIDE SEQUENCE [LARGE SCALE GENOMIC DNA]</scope>
    <source>
        <strain evidence="6 8">DSM 44160</strain>
    </source>
</reference>
<accession>A0A1A6B7S5</accession>
<evidence type="ECO:0000256" key="1">
    <source>
        <dbReference type="ARBA" id="ARBA00005104"/>
    </source>
</evidence>
<dbReference type="InterPro" id="IPR002734">
    <property type="entry name" value="RibDG_C"/>
</dbReference>
<proteinExistence type="predicted"/>
<evidence type="ECO:0000313" key="5">
    <source>
        <dbReference type="EMBL" id="OBR98335.1"/>
    </source>
</evidence>
<keyword evidence="2" id="KW-0521">NADP</keyword>
<comment type="pathway">
    <text evidence="1">Cofactor biosynthesis; riboflavin biosynthesis.</text>
</comment>
<dbReference type="AlphaFoldDB" id="A0A1A6B7S5"/>
<dbReference type="EMBL" id="LQOY01000022">
    <property type="protein sequence ID" value="ORV95259.1"/>
    <property type="molecule type" value="Genomic_DNA"/>
</dbReference>
<dbReference type="PANTHER" id="PTHR38011:SF7">
    <property type="entry name" value="2,5-DIAMINO-6-RIBOSYLAMINO-4(3H)-PYRIMIDINONE 5'-PHOSPHATE REDUCTASE"/>
    <property type="match status" value="1"/>
</dbReference>
<protein>
    <recommendedName>
        <fullName evidence="4">Bacterial bifunctional deaminase-reductase C-terminal domain-containing protein</fullName>
    </recommendedName>
</protein>
<name>A0A1A6B7S5_MYCGO</name>
<keyword evidence="3" id="KW-0560">Oxidoreductase</keyword>
<sequence>MPDFEAGIASGLAAETSLKLLGAQRELVHGELPQLYGYPPGGTRVRANFITSLDGGATVQGLSGALAGPGDRAVFVVLRELADVIVVGAGTVRSEGYSGAQLSVGQRQQRQDRGQSEIPPLAIVTRSGHLDRDLAVFTRTEVPPLVLTCTAAADDARRHLVGLPAEVIDCSGGDPGEVDVSVVVSALADRGLPCVLTEGGPTLLGAFIEADRLDELCLTIAPLVVGGQAHRIAAGPGQVATRMRCAHVLTDDAGYLYTRYVRE</sequence>
<evidence type="ECO:0000313" key="7">
    <source>
        <dbReference type="Proteomes" id="UP000093757"/>
    </source>
</evidence>
<dbReference type="Gene3D" id="3.40.430.10">
    <property type="entry name" value="Dihydrofolate Reductase, subunit A"/>
    <property type="match status" value="1"/>
</dbReference>
<evidence type="ECO:0000256" key="2">
    <source>
        <dbReference type="ARBA" id="ARBA00022857"/>
    </source>
</evidence>
<dbReference type="Pfam" id="PF01872">
    <property type="entry name" value="RibD_C"/>
    <property type="match status" value="1"/>
</dbReference>
<dbReference type="EMBL" id="MAEM01000527">
    <property type="protein sequence ID" value="OBR98335.1"/>
    <property type="molecule type" value="Genomic_DNA"/>
</dbReference>
<dbReference type="NCBIfam" id="NF010663">
    <property type="entry name" value="PRK14059.1-1"/>
    <property type="match status" value="1"/>
</dbReference>
<dbReference type="Proteomes" id="UP000193928">
    <property type="component" value="Unassembled WGS sequence"/>
</dbReference>
<evidence type="ECO:0000313" key="6">
    <source>
        <dbReference type="EMBL" id="ORV95259.1"/>
    </source>
</evidence>
<keyword evidence="8" id="KW-1185">Reference proteome</keyword>
<dbReference type="GO" id="GO:0008703">
    <property type="term" value="F:5-amino-6-(5-phosphoribosylamino)uracil reductase activity"/>
    <property type="evidence" value="ECO:0007669"/>
    <property type="project" value="InterPro"/>
</dbReference>
<dbReference type="NCBIfam" id="NF010664">
    <property type="entry name" value="PRK14059.1-2"/>
    <property type="match status" value="1"/>
</dbReference>
<gene>
    <name evidence="5" type="ORF">A9W98_35730</name>
    <name evidence="6" type="ORF">AWC08_15540</name>
</gene>
<reference evidence="5 7" key="2">
    <citation type="submission" date="2016-06" db="EMBL/GenBank/DDBJ databases">
        <authorList>
            <person name="Kjaerup R.B."/>
            <person name="Dalgaard T.S."/>
            <person name="Juul-Madsen H.R."/>
        </authorList>
    </citation>
    <scope>NUCLEOTIDE SEQUENCE [LARGE SCALE GENOMIC DNA]</scope>
    <source>
        <strain evidence="5 7">1245752.6</strain>
    </source>
</reference>
<dbReference type="NCBIfam" id="NF010665">
    <property type="entry name" value="PRK14059.1-4"/>
    <property type="match status" value="1"/>
</dbReference>